<accession>A0ABU4DRC0</accession>
<evidence type="ECO:0000313" key="2">
    <source>
        <dbReference type="EMBL" id="MDV6374512.1"/>
    </source>
</evidence>
<feature type="signal peptide" evidence="1">
    <location>
        <begin position="1"/>
        <end position="20"/>
    </location>
</feature>
<name>A0ABU4DRC0_9DEIO</name>
<organism evidence="2 3">
    <name type="scientific">Deinococcus arenicola</name>
    <dbReference type="NCBI Taxonomy" id="2994950"/>
    <lineage>
        <taxon>Bacteria</taxon>
        <taxon>Thermotogati</taxon>
        <taxon>Deinococcota</taxon>
        <taxon>Deinococci</taxon>
        <taxon>Deinococcales</taxon>
        <taxon>Deinococcaceae</taxon>
        <taxon>Deinococcus</taxon>
    </lineage>
</organism>
<dbReference type="Proteomes" id="UP001276150">
    <property type="component" value="Unassembled WGS sequence"/>
</dbReference>
<evidence type="ECO:0008006" key="4">
    <source>
        <dbReference type="Google" id="ProtNLM"/>
    </source>
</evidence>
<evidence type="ECO:0000256" key="1">
    <source>
        <dbReference type="SAM" id="SignalP"/>
    </source>
</evidence>
<gene>
    <name evidence="2" type="ORF">ORD21_07910</name>
</gene>
<keyword evidence="1" id="KW-0732">Signal</keyword>
<protein>
    <recommendedName>
        <fullName evidence="4">DUF1400 domain-containing protein</fullName>
    </recommendedName>
</protein>
<dbReference type="RefSeq" id="WP_317639832.1">
    <property type="nucleotide sequence ID" value="NZ_JAPMIV010000011.1"/>
</dbReference>
<comment type="caution">
    <text evidence="2">The sequence shown here is derived from an EMBL/GenBank/DDBJ whole genome shotgun (WGS) entry which is preliminary data.</text>
</comment>
<evidence type="ECO:0000313" key="3">
    <source>
        <dbReference type="Proteomes" id="UP001276150"/>
    </source>
</evidence>
<reference evidence="2 3" key="1">
    <citation type="submission" date="2022-11" db="EMBL/GenBank/DDBJ databases">
        <title>Deinococcus ZS9-10, Low Temperature and Draught-tolerating, UV-resistant Bacteria from Continental Antarctica.</title>
        <authorList>
            <person name="Cheng L."/>
        </authorList>
    </citation>
    <scope>NUCLEOTIDE SEQUENCE [LARGE SCALE GENOMIC DNA]</scope>
    <source>
        <strain evidence="2 3">ZS9-10</strain>
    </source>
</reference>
<sequence>MNRPTVCLWLALMLLGSAVAVPPVRVPQPAPRMGQGGATNVRAIQDARPTLDLLVTVRLLSDLLTRQEITPDGQARRELDLLLRPLLTAPALRPTDAAALDTALRAALTPSQALTLARARTAAQARAQAFMDRARFAALDGPINLTLIRYGLMVPGGQDTVKLALEPNFNPYAQAGDNAEVLGGLLALLKG</sequence>
<proteinExistence type="predicted"/>
<dbReference type="EMBL" id="JAPMIV010000011">
    <property type="protein sequence ID" value="MDV6374512.1"/>
    <property type="molecule type" value="Genomic_DNA"/>
</dbReference>
<keyword evidence="3" id="KW-1185">Reference proteome</keyword>
<feature type="chain" id="PRO_5046707993" description="DUF1400 domain-containing protein" evidence="1">
    <location>
        <begin position="21"/>
        <end position="191"/>
    </location>
</feature>